<accession>A0A1M7XYM4</accession>
<dbReference type="CDD" id="cd12914">
    <property type="entry name" value="PDC1_DGC_like"/>
    <property type="match status" value="1"/>
</dbReference>
<dbReference type="Pfam" id="PF00015">
    <property type="entry name" value="MCPsignal"/>
    <property type="match status" value="1"/>
</dbReference>
<dbReference type="AlphaFoldDB" id="A0A1M7XYM4"/>
<reference evidence="15 16" key="1">
    <citation type="submission" date="2016-12" db="EMBL/GenBank/DDBJ databases">
        <authorList>
            <person name="Song W.-J."/>
            <person name="Kurnit D.M."/>
        </authorList>
    </citation>
    <scope>NUCLEOTIDE SEQUENCE [LARGE SCALE GENOMIC DNA]</scope>
    <source>
        <strain evidence="15 16">DSM 18488</strain>
    </source>
</reference>
<evidence type="ECO:0000259" key="14">
    <source>
        <dbReference type="PROSITE" id="PS50885"/>
    </source>
</evidence>
<dbReference type="InterPro" id="IPR004090">
    <property type="entry name" value="Chemotax_Me-accpt_rcpt"/>
</dbReference>
<dbReference type="SUPFAM" id="SSF103190">
    <property type="entry name" value="Sensory domain-like"/>
    <property type="match status" value="1"/>
</dbReference>
<dbReference type="STRING" id="1121416.SAMN02745220_00619"/>
<evidence type="ECO:0000256" key="6">
    <source>
        <dbReference type="ARBA" id="ARBA00022989"/>
    </source>
</evidence>
<dbReference type="PRINTS" id="PR00260">
    <property type="entry name" value="CHEMTRNSDUCR"/>
</dbReference>
<dbReference type="InterPro" id="IPR000727">
    <property type="entry name" value="T_SNARE_dom"/>
</dbReference>
<evidence type="ECO:0000256" key="1">
    <source>
        <dbReference type="ARBA" id="ARBA00004429"/>
    </source>
</evidence>
<keyword evidence="4" id="KW-0997">Cell inner membrane</keyword>
<dbReference type="PROSITE" id="PS50192">
    <property type="entry name" value="T_SNARE"/>
    <property type="match status" value="1"/>
</dbReference>
<dbReference type="GO" id="GO:0005886">
    <property type="term" value="C:plasma membrane"/>
    <property type="evidence" value="ECO:0007669"/>
    <property type="project" value="UniProtKB-SubCell"/>
</dbReference>
<feature type="domain" description="HAMP" evidence="14">
    <location>
        <begin position="181"/>
        <end position="235"/>
    </location>
</feature>
<keyword evidence="8 10" id="KW-0807">Transducer</keyword>
<keyword evidence="7 11" id="KW-0472">Membrane</keyword>
<sequence>MTQKDNISTRSYFQTAIKGNTYVSEVLLDRKTNVPIIVISTPVINNGKIIGIMFGVVNYSAFSEQFIDTQKIGENGYTFSFMKNGITVSHPNKEKVSRDNIDTLDFGKRMMQTKNGTELYEFNGVNKIAVYKTNNQLACTIVITAVEDEVFAAVTSLGRANLLVTAAVIVIASCIIFFITKSVVTPINRVVDSLKDAAQGEGDLTKRIVITTDDEVGDLGKWFNLFVEKIQIIIQDITGNTSELENSSGKLLEISRSMAQSAEDASHRANTVATASEEMSANMSSVAAAMEQATTNIHMVSSAAEEMTVTINEIANNAAKGSQITTNAVYQTQEASEQVGELGRAAEDIGKVIETITDISEQVNLLALNATIEAARAGEAGKGFAVVANEIKELAKQTAAATGEIKDKVTGIRSSTSTTVNQIREISAVVNEVNDIVSTIASAVEEQSATTNEIAGNVSQASAGLIEVNENVAQANSVTLQITKDITEVTSASDEISNSSEQVKTNALGLAELATQLNSQVNKFKV</sequence>
<dbReference type="EMBL" id="FRFE01000002">
    <property type="protein sequence ID" value="SHO44039.1"/>
    <property type="molecule type" value="Genomic_DNA"/>
</dbReference>
<feature type="transmembrane region" description="Helical" evidence="11">
    <location>
        <begin position="160"/>
        <end position="179"/>
    </location>
</feature>
<dbReference type="GO" id="GO:0007165">
    <property type="term" value="P:signal transduction"/>
    <property type="evidence" value="ECO:0007669"/>
    <property type="project" value="UniProtKB-KW"/>
</dbReference>
<dbReference type="CDD" id="cd12912">
    <property type="entry name" value="PDC2_MCP_like"/>
    <property type="match status" value="1"/>
</dbReference>
<dbReference type="InterPro" id="IPR033479">
    <property type="entry name" value="dCache_1"/>
</dbReference>
<evidence type="ECO:0000313" key="15">
    <source>
        <dbReference type="EMBL" id="SHO44039.1"/>
    </source>
</evidence>
<comment type="similarity">
    <text evidence="9">Belongs to the methyl-accepting chemotaxis (MCP) protein family.</text>
</comment>
<dbReference type="Gene3D" id="1.10.287.950">
    <property type="entry name" value="Methyl-accepting chemotaxis protein"/>
    <property type="match status" value="1"/>
</dbReference>
<dbReference type="InterPro" id="IPR029151">
    <property type="entry name" value="Sensor-like_sf"/>
</dbReference>
<dbReference type="Pfam" id="PF02743">
    <property type="entry name" value="dCache_1"/>
    <property type="match status" value="1"/>
</dbReference>
<evidence type="ECO:0000259" key="13">
    <source>
        <dbReference type="PROSITE" id="PS50192"/>
    </source>
</evidence>
<dbReference type="InterPro" id="IPR004089">
    <property type="entry name" value="MCPsignal_dom"/>
</dbReference>
<feature type="domain" description="T-SNARE coiled-coil homology" evidence="13">
    <location>
        <begin position="413"/>
        <end position="475"/>
    </location>
</feature>
<gene>
    <name evidence="15" type="ORF">SAMN02745220_00619</name>
</gene>
<feature type="domain" description="Methyl-accepting transducer" evidence="12">
    <location>
        <begin position="254"/>
        <end position="490"/>
    </location>
</feature>
<dbReference type="PROSITE" id="PS50111">
    <property type="entry name" value="CHEMOTAXIS_TRANSDUC_2"/>
    <property type="match status" value="1"/>
</dbReference>
<proteinExistence type="inferred from homology"/>
<name>A0A1M7XYM4_9BACT</name>
<dbReference type="SMART" id="SM00304">
    <property type="entry name" value="HAMP"/>
    <property type="match status" value="1"/>
</dbReference>
<evidence type="ECO:0000313" key="16">
    <source>
        <dbReference type="Proteomes" id="UP000184603"/>
    </source>
</evidence>
<comment type="subcellular location">
    <subcellularLocation>
        <location evidence="1">Cell inner membrane</location>
        <topology evidence="1">Multi-pass membrane protein</topology>
    </subcellularLocation>
</comment>
<dbReference type="SMART" id="SM00283">
    <property type="entry name" value="MA"/>
    <property type="match status" value="1"/>
</dbReference>
<dbReference type="InterPro" id="IPR003660">
    <property type="entry name" value="HAMP_dom"/>
</dbReference>
<dbReference type="SUPFAM" id="SSF58104">
    <property type="entry name" value="Methyl-accepting chemotaxis protein (MCP) signaling domain"/>
    <property type="match status" value="1"/>
</dbReference>
<evidence type="ECO:0000256" key="8">
    <source>
        <dbReference type="ARBA" id="ARBA00023224"/>
    </source>
</evidence>
<evidence type="ECO:0000256" key="3">
    <source>
        <dbReference type="ARBA" id="ARBA00022500"/>
    </source>
</evidence>
<protein>
    <submittedName>
        <fullName evidence="15">Methyl-accepting chemotaxis sensory transducer with Cache sensor</fullName>
    </submittedName>
</protein>
<keyword evidence="5 11" id="KW-0812">Transmembrane</keyword>
<dbReference type="CDD" id="cd06225">
    <property type="entry name" value="HAMP"/>
    <property type="match status" value="1"/>
</dbReference>
<dbReference type="PANTHER" id="PTHR32089:SF112">
    <property type="entry name" value="LYSOZYME-LIKE PROTEIN-RELATED"/>
    <property type="match status" value="1"/>
</dbReference>
<dbReference type="Pfam" id="PF00672">
    <property type="entry name" value="HAMP"/>
    <property type="match status" value="1"/>
</dbReference>
<evidence type="ECO:0000256" key="4">
    <source>
        <dbReference type="ARBA" id="ARBA00022519"/>
    </source>
</evidence>
<dbReference type="GO" id="GO:0006935">
    <property type="term" value="P:chemotaxis"/>
    <property type="evidence" value="ECO:0007669"/>
    <property type="project" value="UniProtKB-KW"/>
</dbReference>
<keyword evidence="3" id="KW-0145">Chemotaxis</keyword>
<dbReference type="Proteomes" id="UP000184603">
    <property type="component" value="Unassembled WGS sequence"/>
</dbReference>
<dbReference type="Gene3D" id="1.10.8.500">
    <property type="entry name" value="HAMP domain in histidine kinase"/>
    <property type="match status" value="1"/>
</dbReference>
<evidence type="ECO:0000256" key="5">
    <source>
        <dbReference type="ARBA" id="ARBA00022692"/>
    </source>
</evidence>
<evidence type="ECO:0000256" key="11">
    <source>
        <dbReference type="SAM" id="Phobius"/>
    </source>
</evidence>
<keyword evidence="6 11" id="KW-1133">Transmembrane helix</keyword>
<evidence type="ECO:0000256" key="9">
    <source>
        <dbReference type="ARBA" id="ARBA00029447"/>
    </source>
</evidence>
<organism evidence="15 16">
    <name type="scientific">Desulfopila aestuarii DSM 18488</name>
    <dbReference type="NCBI Taxonomy" id="1121416"/>
    <lineage>
        <taxon>Bacteria</taxon>
        <taxon>Pseudomonadati</taxon>
        <taxon>Thermodesulfobacteriota</taxon>
        <taxon>Desulfobulbia</taxon>
        <taxon>Desulfobulbales</taxon>
        <taxon>Desulfocapsaceae</taxon>
        <taxon>Desulfopila</taxon>
    </lineage>
</organism>
<evidence type="ECO:0000259" key="12">
    <source>
        <dbReference type="PROSITE" id="PS50111"/>
    </source>
</evidence>
<keyword evidence="2" id="KW-1003">Cell membrane</keyword>
<keyword evidence="16" id="KW-1185">Reference proteome</keyword>
<evidence type="ECO:0000256" key="2">
    <source>
        <dbReference type="ARBA" id="ARBA00022475"/>
    </source>
</evidence>
<dbReference type="PANTHER" id="PTHR32089">
    <property type="entry name" value="METHYL-ACCEPTING CHEMOTAXIS PROTEIN MCPB"/>
    <property type="match status" value="1"/>
</dbReference>
<evidence type="ECO:0000256" key="7">
    <source>
        <dbReference type="ARBA" id="ARBA00023136"/>
    </source>
</evidence>
<dbReference type="Gene3D" id="3.30.450.20">
    <property type="entry name" value="PAS domain"/>
    <property type="match status" value="1"/>
</dbReference>
<dbReference type="GO" id="GO:0004888">
    <property type="term" value="F:transmembrane signaling receptor activity"/>
    <property type="evidence" value="ECO:0007669"/>
    <property type="project" value="InterPro"/>
</dbReference>
<evidence type="ECO:0000256" key="10">
    <source>
        <dbReference type="PROSITE-ProRule" id="PRU00284"/>
    </source>
</evidence>
<dbReference type="PROSITE" id="PS50885">
    <property type="entry name" value="HAMP"/>
    <property type="match status" value="1"/>
</dbReference>